<feature type="non-terminal residue" evidence="3">
    <location>
        <position position="56"/>
    </location>
</feature>
<dbReference type="InterPro" id="IPR036322">
    <property type="entry name" value="WD40_repeat_dom_sf"/>
</dbReference>
<dbReference type="EMBL" id="CAJOBJ010114451">
    <property type="protein sequence ID" value="CAF4646891.1"/>
    <property type="molecule type" value="Genomic_DNA"/>
</dbReference>
<protein>
    <submittedName>
        <fullName evidence="3">Uncharacterized protein</fullName>
    </submittedName>
</protein>
<feature type="repeat" description="WD" evidence="1">
    <location>
        <begin position="27"/>
        <end position="56"/>
    </location>
</feature>
<dbReference type="Pfam" id="PF00400">
    <property type="entry name" value="WD40"/>
    <property type="match status" value="1"/>
</dbReference>
<comment type="caution">
    <text evidence="3">The sequence shown here is derived from an EMBL/GenBank/DDBJ whole genome shotgun (WGS) entry which is preliminary data.</text>
</comment>
<proteinExistence type="predicted"/>
<dbReference type="PROSITE" id="PS50082">
    <property type="entry name" value="WD_REPEATS_2"/>
    <property type="match status" value="2"/>
</dbReference>
<dbReference type="EMBL" id="CAJOBH010104975">
    <property type="protein sequence ID" value="CAF4632102.1"/>
    <property type="molecule type" value="Genomic_DNA"/>
</dbReference>
<dbReference type="EMBL" id="CAJOBJ010090402">
    <property type="protein sequence ID" value="CAF4540046.1"/>
    <property type="molecule type" value="Genomic_DNA"/>
</dbReference>
<sequence length="56" mass="6349">MVTCSKDRSIAVWQMNSPTDINIRRVLVGHRAAVNVVDFDEKYIVSASGDRTIKVW</sequence>
<gene>
    <name evidence="3" type="ORF">BYL167_LOCUS41407</name>
    <name evidence="5" type="ORF">BYL167_LOCUS43203</name>
    <name evidence="2" type="ORF">GIL414_LOCUS36380</name>
    <name evidence="4" type="ORF">GIL414_LOCUS40884</name>
</gene>
<evidence type="ECO:0000256" key="1">
    <source>
        <dbReference type="PROSITE-ProRule" id="PRU00221"/>
    </source>
</evidence>
<dbReference type="EMBL" id="CAJOBH010114150">
    <property type="protein sequence ID" value="CAF4677086.1"/>
    <property type="molecule type" value="Genomic_DNA"/>
</dbReference>
<dbReference type="InterPro" id="IPR050995">
    <property type="entry name" value="WD-F-box_domain-protein"/>
</dbReference>
<accession>A0A8S2ZFG0</accession>
<dbReference type="PANTHER" id="PTHR14604:SF4">
    <property type="entry name" value="F-BOX DOMAIN-CONTAINING PROTEIN"/>
    <property type="match status" value="1"/>
</dbReference>
<name>A0A8S2ZFG0_9BILA</name>
<dbReference type="AlphaFoldDB" id="A0A8S2ZFG0"/>
<evidence type="ECO:0000313" key="2">
    <source>
        <dbReference type="EMBL" id="CAF4540046.1"/>
    </source>
</evidence>
<evidence type="ECO:0000313" key="5">
    <source>
        <dbReference type="EMBL" id="CAF4677086.1"/>
    </source>
</evidence>
<dbReference type="Proteomes" id="UP000681720">
    <property type="component" value="Unassembled WGS sequence"/>
</dbReference>
<dbReference type="InterPro" id="IPR001680">
    <property type="entry name" value="WD40_rpt"/>
</dbReference>
<evidence type="ECO:0000313" key="4">
    <source>
        <dbReference type="EMBL" id="CAF4646891.1"/>
    </source>
</evidence>
<evidence type="ECO:0000313" key="3">
    <source>
        <dbReference type="EMBL" id="CAF4632102.1"/>
    </source>
</evidence>
<dbReference type="InterPro" id="IPR015943">
    <property type="entry name" value="WD40/YVTN_repeat-like_dom_sf"/>
</dbReference>
<dbReference type="PROSITE" id="PS50294">
    <property type="entry name" value="WD_REPEATS_REGION"/>
    <property type="match status" value="1"/>
</dbReference>
<feature type="repeat" description="WD" evidence="1">
    <location>
        <begin position="1"/>
        <end position="23"/>
    </location>
</feature>
<dbReference type="Gene3D" id="2.130.10.10">
    <property type="entry name" value="YVTN repeat-like/Quinoprotein amine dehydrogenase"/>
    <property type="match status" value="1"/>
</dbReference>
<organism evidence="3 6">
    <name type="scientific">Rotaria magnacalcarata</name>
    <dbReference type="NCBI Taxonomy" id="392030"/>
    <lineage>
        <taxon>Eukaryota</taxon>
        <taxon>Metazoa</taxon>
        <taxon>Spiralia</taxon>
        <taxon>Gnathifera</taxon>
        <taxon>Rotifera</taxon>
        <taxon>Eurotatoria</taxon>
        <taxon>Bdelloidea</taxon>
        <taxon>Philodinida</taxon>
        <taxon>Philodinidae</taxon>
        <taxon>Rotaria</taxon>
    </lineage>
</organism>
<evidence type="ECO:0000313" key="6">
    <source>
        <dbReference type="Proteomes" id="UP000681967"/>
    </source>
</evidence>
<keyword evidence="1" id="KW-0853">WD repeat</keyword>
<dbReference type="Proteomes" id="UP000681967">
    <property type="component" value="Unassembled WGS sequence"/>
</dbReference>
<reference evidence="3" key="1">
    <citation type="submission" date="2021-02" db="EMBL/GenBank/DDBJ databases">
        <authorList>
            <person name="Nowell W R."/>
        </authorList>
    </citation>
    <scope>NUCLEOTIDE SEQUENCE</scope>
</reference>
<dbReference type="PANTHER" id="PTHR14604">
    <property type="entry name" value="WD40 REPEAT PF20"/>
    <property type="match status" value="1"/>
</dbReference>
<dbReference type="SUPFAM" id="SSF50978">
    <property type="entry name" value="WD40 repeat-like"/>
    <property type="match status" value="1"/>
</dbReference>